<feature type="domain" description="C2H2-type" evidence="10">
    <location>
        <begin position="32"/>
        <end position="61"/>
    </location>
</feature>
<dbReference type="VEuPathDB" id="FungiDB:sscle_01g000430"/>
<dbReference type="RefSeq" id="XP_001589033.1">
    <property type="nucleotide sequence ID" value="XM_001588983.1"/>
</dbReference>
<keyword evidence="3 8" id="KW-0863">Zinc-finger</keyword>
<dbReference type="PANTHER" id="PTHR46179">
    <property type="entry name" value="ZINC FINGER PROTEIN"/>
    <property type="match status" value="1"/>
</dbReference>
<dbReference type="PROSITE" id="PS50157">
    <property type="entry name" value="ZINC_FINGER_C2H2_2"/>
    <property type="match status" value="1"/>
</dbReference>
<feature type="compositionally biased region" description="Low complexity" evidence="9">
    <location>
        <begin position="402"/>
        <end position="422"/>
    </location>
</feature>
<keyword evidence="4" id="KW-0862">Zinc</keyword>
<keyword evidence="7" id="KW-0539">Nucleus</keyword>
<dbReference type="Proteomes" id="UP000177798">
    <property type="component" value="Chromosome 1"/>
</dbReference>
<evidence type="ECO:0000256" key="9">
    <source>
        <dbReference type="SAM" id="MobiDB-lite"/>
    </source>
</evidence>
<feature type="compositionally biased region" description="Low complexity" evidence="9">
    <location>
        <begin position="508"/>
        <end position="523"/>
    </location>
</feature>
<evidence type="ECO:0000313" key="12">
    <source>
        <dbReference type="Proteomes" id="UP000177798"/>
    </source>
</evidence>
<feature type="compositionally biased region" description="Basic and acidic residues" evidence="9">
    <location>
        <begin position="597"/>
        <end position="606"/>
    </location>
</feature>
<reference evidence="12" key="1">
    <citation type="journal article" date="2017" name="Genome Biol. Evol.">
        <title>The complete genome sequence of the phytopathogenic fungus Sclerotinia sclerotiorum reveals insights into the genome architecture of broad host range pathogens.</title>
        <authorList>
            <person name="Derbyshire M."/>
            <person name="Denton-Giles M."/>
            <person name="Hegedus D."/>
            <person name="Seifbarghy S."/>
            <person name="Rollins J."/>
            <person name="van Kan J."/>
            <person name="Seidl M.F."/>
            <person name="Faino L."/>
            <person name="Mbengue M."/>
            <person name="Navaud O."/>
            <person name="Raffaele S."/>
            <person name="Hammond-Kosack K."/>
            <person name="Heard S."/>
            <person name="Oliver R."/>
        </authorList>
    </citation>
    <scope>NUCLEOTIDE SEQUENCE [LARGE SCALE GENOMIC DNA]</scope>
    <source>
        <strain evidence="12">ATCC 18683 / 1980 / Ss-1</strain>
    </source>
</reference>
<protein>
    <recommendedName>
        <fullName evidence="10">C2H2-type domain-containing protein</fullName>
    </recommendedName>
</protein>
<evidence type="ECO:0000313" key="11">
    <source>
        <dbReference type="EMBL" id="APA05273.1"/>
    </source>
</evidence>
<keyword evidence="6" id="KW-0804">Transcription</keyword>
<feature type="compositionally biased region" description="Low complexity" evidence="9">
    <location>
        <begin position="356"/>
        <end position="373"/>
    </location>
</feature>
<feature type="compositionally biased region" description="Polar residues" evidence="9">
    <location>
        <begin position="337"/>
        <end position="351"/>
    </location>
</feature>
<feature type="region of interest" description="Disordered" evidence="9">
    <location>
        <begin position="1036"/>
        <end position="1058"/>
    </location>
</feature>
<evidence type="ECO:0000256" key="5">
    <source>
        <dbReference type="ARBA" id="ARBA00023015"/>
    </source>
</evidence>
<sequence length="1058" mass="115954">MATIAADDSPSEEESVSRRPSSTSTTPDDNDHLCPHPGCHKSFASKTGLDNHFRVHLTDSDKPFICPHPGCDMRYTGKRAVDRHYNLKHTDQSNWLNCPAEECDASFPEERQLKLHQVEHGVFRCTATRCVYECDSEQELYNHRERNHTKPDIYESRIGKKTSGKSKKAGSKTSRTMSSDQVSDEEETGDEIIVDDRQGEDEHYHDDHDEENDAFLKQAPFDNYVEDSENQITKKSEKKPWMCPKPNCRIRHVNRFDLISHWQDAHSELPEPSNFALLYASKLSDDTTANVANAHEGQSSTLQPGRINQRDISHDNSVPYNTGLQRSSDHQQEKRSANSTGSPMPQTTNMNGLKATKATTSTSSISSLRSPSTPNTQTRIAHLRSLNGPPIVPSPCHTANIARPSSASATSSENSSTSSTRRVANVQRTNETTPAIARPVHHRQNGPPTTFGRAVEAQRLNPSPARSNKPSNNSAPATRLNSARHAATDSPRVTGAPGSHANAKMRTQEQSQSTSLASSTRSSPRGSDDEEEEALFVSPPATNKIQATAPNSRALGVRGFANMPLPRDQESDEEDLRPSHILRQECQAAAGESENPIGRKDKDGRSYDGNGSGAKIYGAPLSGIRGSFGNNSRPREVKKSGKSARTASSKSNDSDDDFDIDDSELSSSSDSFEGTPRLYHRSKDRDDTRPSDSHRCRSSNNSRPLRTPSPHNDGYRPYEVYGPDLDSPPPSYLIKSPGVIDRTLPYPDREENKFLSDVAQVQPDDLFDADDIFFTFQGQTPHEIEVQARLDAEKEAMRANAYGSRFRAPMHFDHCPYTAPICRGERQTWIAERKRIDTTEARDDYFEDVEILLGIDRDGNRHSTSNSNKPVSAVFTKGKKATCAGPARVKRKYNWRDPDSKNKRLRGRITRGAQNSRSRGQAQVDGADEQVDIKDPSWAWSWAWSEAAGAVVNIREPGTLFRGTRLSDGSTRSGGAIPDFGPRASGGLAGQGSLATANVSHASVGLAGLEHPGISGNTSAVTGNGGEAGITHAEESAVTGNSTETAVVPTDEEVTATD</sequence>
<organism evidence="11 12">
    <name type="scientific">Sclerotinia sclerotiorum (strain ATCC 18683 / 1980 / Ss-1)</name>
    <name type="common">White mold</name>
    <name type="synonym">Whetzelinia sclerotiorum</name>
    <dbReference type="NCBI Taxonomy" id="665079"/>
    <lineage>
        <taxon>Eukaryota</taxon>
        <taxon>Fungi</taxon>
        <taxon>Dikarya</taxon>
        <taxon>Ascomycota</taxon>
        <taxon>Pezizomycotina</taxon>
        <taxon>Leotiomycetes</taxon>
        <taxon>Helotiales</taxon>
        <taxon>Sclerotiniaceae</taxon>
        <taxon>Sclerotinia</taxon>
    </lineage>
</organism>
<dbReference type="KEGG" id="ssl:SS1G_09666"/>
<evidence type="ECO:0000256" key="7">
    <source>
        <dbReference type="ARBA" id="ARBA00023242"/>
    </source>
</evidence>
<feature type="region of interest" description="Disordered" evidence="9">
    <location>
        <begin position="894"/>
        <end position="929"/>
    </location>
</feature>
<dbReference type="PROSITE" id="PS00028">
    <property type="entry name" value="ZINC_FINGER_C2H2_1"/>
    <property type="match status" value="4"/>
</dbReference>
<feature type="compositionally biased region" description="Acidic residues" evidence="9">
    <location>
        <begin position="654"/>
        <end position="664"/>
    </location>
</feature>
<dbReference type="InterPro" id="IPR013087">
    <property type="entry name" value="Znf_C2H2_type"/>
</dbReference>
<feature type="region of interest" description="Disordered" evidence="9">
    <location>
        <begin position="293"/>
        <end position="548"/>
    </location>
</feature>
<feature type="compositionally biased region" description="Low complexity" evidence="9">
    <location>
        <begin position="18"/>
        <end position="27"/>
    </location>
</feature>
<feature type="compositionally biased region" description="Basic and acidic residues" evidence="9">
    <location>
        <begin position="681"/>
        <end position="695"/>
    </location>
</feature>
<feature type="compositionally biased region" description="Polar residues" evidence="9">
    <location>
        <begin position="293"/>
        <end position="303"/>
    </location>
</feature>
<dbReference type="OMA" id="YTAPICR"/>
<name>A0A1D9PSM7_SCLS1</name>
<dbReference type="PANTHER" id="PTHR46179:SF13">
    <property type="entry name" value="C2H2-TYPE DOMAIN-CONTAINING PROTEIN"/>
    <property type="match status" value="1"/>
</dbReference>
<feature type="compositionally biased region" description="Polar residues" evidence="9">
    <location>
        <begin position="315"/>
        <end position="326"/>
    </location>
</feature>
<feature type="compositionally biased region" description="Polar residues" evidence="9">
    <location>
        <begin position="460"/>
        <end position="481"/>
    </location>
</feature>
<feature type="region of interest" description="Disordered" evidence="9">
    <location>
        <begin position="587"/>
        <end position="733"/>
    </location>
</feature>
<dbReference type="GO" id="GO:0005634">
    <property type="term" value="C:nucleus"/>
    <property type="evidence" value="ECO:0007669"/>
    <property type="project" value="UniProtKB-SubCell"/>
</dbReference>
<feature type="compositionally biased region" description="Basic and acidic residues" evidence="9">
    <location>
        <begin position="145"/>
        <end position="158"/>
    </location>
</feature>
<dbReference type="SMART" id="SM00355">
    <property type="entry name" value="ZnF_C2H2"/>
    <property type="match status" value="5"/>
</dbReference>
<evidence type="ECO:0000256" key="2">
    <source>
        <dbReference type="ARBA" id="ARBA00022723"/>
    </source>
</evidence>
<evidence type="ECO:0000256" key="8">
    <source>
        <dbReference type="PROSITE-ProRule" id="PRU00042"/>
    </source>
</evidence>
<dbReference type="Gene3D" id="3.30.160.60">
    <property type="entry name" value="Classic Zinc Finger"/>
    <property type="match status" value="2"/>
</dbReference>
<dbReference type="OrthoDB" id="8117402at2759"/>
<feature type="region of interest" description="Disordered" evidence="9">
    <location>
        <begin position="145"/>
        <end position="209"/>
    </location>
</feature>
<feature type="compositionally biased region" description="Acidic residues" evidence="9">
    <location>
        <begin position="182"/>
        <end position="193"/>
    </location>
</feature>
<comment type="subcellular location">
    <subcellularLocation>
        <location evidence="1">Nucleus</location>
    </subcellularLocation>
</comment>
<evidence type="ECO:0000256" key="3">
    <source>
        <dbReference type="ARBA" id="ARBA00022771"/>
    </source>
</evidence>
<feature type="compositionally biased region" description="Basic residues" evidence="9">
    <location>
        <begin position="159"/>
        <end position="170"/>
    </location>
</feature>
<proteinExistence type="predicted"/>
<keyword evidence="2" id="KW-0479">Metal-binding</keyword>
<keyword evidence="5" id="KW-0805">Transcription regulation</keyword>
<gene>
    <name evidence="11" type="ORF">sscle_01g000430</name>
</gene>
<dbReference type="InterPro" id="IPR051061">
    <property type="entry name" value="Zinc_finger_trans_reg"/>
</dbReference>
<feature type="compositionally biased region" description="Basic and acidic residues" evidence="9">
    <location>
        <begin position="327"/>
        <end position="336"/>
    </location>
</feature>
<feature type="region of interest" description="Disordered" evidence="9">
    <location>
        <begin position="1"/>
        <end position="33"/>
    </location>
</feature>
<feature type="compositionally biased region" description="Basic and acidic residues" evidence="9">
    <location>
        <begin position="194"/>
        <end position="207"/>
    </location>
</feature>
<evidence type="ECO:0000256" key="1">
    <source>
        <dbReference type="ARBA" id="ARBA00004123"/>
    </source>
</evidence>
<dbReference type="GO" id="GO:0008270">
    <property type="term" value="F:zinc ion binding"/>
    <property type="evidence" value="ECO:0007669"/>
    <property type="project" value="UniProtKB-KW"/>
</dbReference>
<dbReference type="EMBL" id="CP017814">
    <property type="protein sequence ID" value="APA05273.1"/>
    <property type="molecule type" value="Genomic_DNA"/>
</dbReference>
<evidence type="ECO:0000259" key="10">
    <source>
        <dbReference type="PROSITE" id="PS50157"/>
    </source>
</evidence>
<evidence type="ECO:0000256" key="6">
    <source>
        <dbReference type="ARBA" id="ARBA00023163"/>
    </source>
</evidence>
<feature type="compositionally biased region" description="Polar residues" evidence="9">
    <location>
        <begin position="912"/>
        <end position="921"/>
    </location>
</feature>
<dbReference type="AlphaFoldDB" id="A0A1D9PSM7"/>
<accession>A0A1D9PSM7</accession>
<evidence type="ECO:0000256" key="4">
    <source>
        <dbReference type="ARBA" id="ARBA00022833"/>
    </source>
</evidence>